<feature type="region of interest" description="Disordered" evidence="5">
    <location>
        <begin position="163"/>
        <end position="187"/>
    </location>
</feature>
<dbReference type="Proteomes" id="UP000479710">
    <property type="component" value="Unassembled WGS sequence"/>
</dbReference>
<sequence length="187" mass="21313">MATPEDGEDKKGVNKHGIPPGFHFVLEDLELLDILEDKLCGRPLDCAHDATYAEDEEDGYIYFFSMREFPGAKKKRPLPAARVGRWKVFGDYETVKREKVVAVAVGWKLTIEFYERRFDRDNDPVRRLGPTGACTSLSGSSAPKMRLRMLPCTVCTRETTRRSRNTRRGLCRKHEQASATAMAERML</sequence>
<reference evidence="7 8" key="1">
    <citation type="submission" date="2019-11" db="EMBL/GenBank/DDBJ databases">
        <title>Whole genome sequence of Oryza granulata.</title>
        <authorList>
            <person name="Li W."/>
        </authorList>
    </citation>
    <scope>NUCLEOTIDE SEQUENCE [LARGE SCALE GENOMIC DNA]</scope>
    <source>
        <strain evidence="8">cv. Menghai</strain>
        <tissue evidence="7">Leaf</tissue>
    </source>
</reference>
<keyword evidence="2" id="KW-0238">DNA-binding</keyword>
<dbReference type="Pfam" id="PF02365">
    <property type="entry name" value="NAM"/>
    <property type="match status" value="1"/>
</dbReference>
<evidence type="ECO:0000256" key="3">
    <source>
        <dbReference type="ARBA" id="ARBA00023163"/>
    </source>
</evidence>
<feature type="domain" description="NAC" evidence="6">
    <location>
        <begin position="54"/>
        <end position="119"/>
    </location>
</feature>
<organism evidence="7 8">
    <name type="scientific">Oryza meyeriana var. granulata</name>
    <dbReference type="NCBI Taxonomy" id="110450"/>
    <lineage>
        <taxon>Eukaryota</taxon>
        <taxon>Viridiplantae</taxon>
        <taxon>Streptophyta</taxon>
        <taxon>Embryophyta</taxon>
        <taxon>Tracheophyta</taxon>
        <taxon>Spermatophyta</taxon>
        <taxon>Magnoliopsida</taxon>
        <taxon>Liliopsida</taxon>
        <taxon>Poales</taxon>
        <taxon>Poaceae</taxon>
        <taxon>BOP clade</taxon>
        <taxon>Oryzoideae</taxon>
        <taxon>Oryzeae</taxon>
        <taxon>Oryzinae</taxon>
        <taxon>Oryza</taxon>
        <taxon>Oryza meyeriana</taxon>
    </lineage>
</organism>
<evidence type="ECO:0000313" key="8">
    <source>
        <dbReference type="Proteomes" id="UP000479710"/>
    </source>
</evidence>
<proteinExistence type="predicted"/>
<dbReference type="AlphaFoldDB" id="A0A6G1F8V2"/>
<evidence type="ECO:0000256" key="5">
    <source>
        <dbReference type="SAM" id="MobiDB-lite"/>
    </source>
</evidence>
<dbReference type="GO" id="GO:0006355">
    <property type="term" value="P:regulation of DNA-templated transcription"/>
    <property type="evidence" value="ECO:0007669"/>
    <property type="project" value="InterPro"/>
</dbReference>
<protein>
    <recommendedName>
        <fullName evidence="6">NAC domain-containing protein</fullName>
    </recommendedName>
</protein>
<keyword evidence="4" id="KW-0539">Nucleus</keyword>
<evidence type="ECO:0000256" key="4">
    <source>
        <dbReference type="ARBA" id="ARBA00023242"/>
    </source>
</evidence>
<dbReference type="Gene3D" id="2.170.150.80">
    <property type="entry name" value="NAC domain"/>
    <property type="match status" value="1"/>
</dbReference>
<evidence type="ECO:0000256" key="2">
    <source>
        <dbReference type="ARBA" id="ARBA00023125"/>
    </source>
</evidence>
<comment type="caution">
    <text evidence="7">The sequence shown here is derived from an EMBL/GenBank/DDBJ whole genome shotgun (WGS) entry which is preliminary data.</text>
</comment>
<evidence type="ECO:0000259" key="6">
    <source>
        <dbReference type="Pfam" id="PF02365"/>
    </source>
</evidence>
<evidence type="ECO:0000313" key="7">
    <source>
        <dbReference type="EMBL" id="KAF0933358.1"/>
    </source>
</evidence>
<keyword evidence="3" id="KW-0804">Transcription</keyword>
<evidence type="ECO:0000256" key="1">
    <source>
        <dbReference type="ARBA" id="ARBA00023015"/>
    </source>
</evidence>
<gene>
    <name evidence="7" type="ORF">E2562_017980</name>
</gene>
<dbReference type="GO" id="GO:0003677">
    <property type="term" value="F:DNA binding"/>
    <property type="evidence" value="ECO:0007669"/>
    <property type="project" value="UniProtKB-KW"/>
</dbReference>
<keyword evidence="1" id="KW-0805">Transcription regulation</keyword>
<name>A0A6G1F8V2_9ORYZ</name>
<accession>A0A6G1F8V2</accession>
<dbReference type="OrthoDB" id="688516at2759"/>
<dbReference type="InterPro" id="IPR003441">
    <property type="entry name" value="NAC-dom"/>
</dbReference>
<keyword evidence="8" id="KW-1185">Reference proteome</keyword>
<dbReference type="SUPFAM" id="SSF101941">
    <property type="entry name" value="NAC domain"/>
    <property type="match status" value="1"/>
</dbReference>
<dbReference type="EMBL" id="SPHZ02000001">
    <property type="protein sequence ID" value="KAF0933358.1"/>
    <property type="molecule type" value="Genomic_DNA"/>
</dbReference>
<dbReference type="InterPro" id="IPR036093">
    <property type="entry name" value="NAC_dom_sf"/>
</dbReference>